<dbReference type="SMART" id="SM00895">
    <property type="entry name" value="FCD"/>
    <property type="match status" value="1"/>
</dbReference>
<dbReference type="Pfam" id="PF07729">
    <property type="entry name" value="FCD"/>
    <property type="match status" value="1"/>
</dbReference>
<evidence type="ECO:0000256" key="1">
    <source>
        <dbReference type="ARBA" id="ARBA00023015"/>
    </source>
</evidence>
<dbReference type="InterPro" id="IPR000524">
    <property type="entry name" value="Tscrpt_reg_HTH_GntR"/>
</dbReference>
<dbReference type="InterPro" id="IPR036390">
    <property type="entry name" value="WH_DNA-bd_sf"/>
</dbReference>
<dbReference type="CDD" id="cd07377">
    <property type="entry name" value="WHTH_GntR"/>
    <property type="match status" value="1"/>
</dbReference>
<dbReference type="Proteomes" id="UP001551482">
    <property type="component" value="Unassembled WGS sequence"/>
</dbReference>
<keyword evidence="6" id="KW-1185">Reference proteome</keyword>
<evidence type="ECO:0000313" key="6">
    <source>
        <dbReference type="Proteomes" id="UP001551482"/>
    </source>
</evidence>
<keyword evidence="2" id="KW-0238">DNA-binding</keyword>
<dbReference type="PROSITE" id="PS50949">
    <property type="entry name" value="HTH_GNTR"/>
    <property type="match status" value="1"/>
</dbReference>
<organism evidence="5 6">
    <name type="scientific">Streptodolium elevatio</name>
    <dbReference type="NCBI Taxonomy" id="3157996"/>
    <lineage>
        <taxon>Bacteria</taxon>
        <taxon>Bacillati</taxon>
        <taxon>Actinomycetota</taxon>
        <taxon>Actinomycetes</taxon>
        <taxon>Kitasatosporales</taxon>
        <taxon>Streptomycetaceae</taxon>
        <taxon>Streptodolium</taxon>
    </lineage>
</organism>
<dbReference type="InterPro" id="IPR001845">
    <property type="entry name" value="HTH_ArsR_DNA-bd_dom"/>
</dbReference>
<evidence type="ECO:0000256" key="3">
    <source>
        <dbReference type="ARBA" id="ARBA00023163"/>
    </source>
</evidence>
<dbReference type="Gene3D" id="1.20.120.530">
    <property type="entry name" value="GntR ligand-binding domain-like"/>
    <property type="match status" value="1"/>
</dbReference>
<name>A0ABV3DU83_9ACTN</name>
<dbReference type="Gene3D" id="1.10.10.10">
    <property type="entry name" value="Winged helix-like DNA-binding domain superfamily/Winged helix DNA-binding domain"/>
    <property type="match status" value="1"/>
</dbReference>
<dbReference type="SUPFAM" id="SSF48008">
    <property type="entry name" value="GntR ligand-binding domain-like"/>
    <property type="match status" value="1"/>
</dbReference>
<gene>
    <name evidence="5" type="ORF">AB0C36_38200</name>
</gene>
<dbReference type="SMART" id="SM00418">
    <property type="entry name" value="HTH_ARSR"/>
    <property type="match status" value="1"/>
</dbReference>
<dbReference type="PANTHER" id="PTHR43537">
    <property type="entry name" value="TRANSCRIPTIONAL REGULATOR, GNTR FAMILY"/>
    <property type="match status" value="1"/>
</dbReference>
<feature type="domain" description="HTH gntR-type" evidence="4">
    <location>
        <begin position="23"/>
        <end position="93"/>
    </location>
</feature>
<dbReference type="PANTHER" id="PTHR43537:SF24">
    <property type="entry name" value="GLUCONATE OPERON TRANSCRIPTIONAL REPRESSOR"/>
    <property type="match status" value="1"/>
</dbReference>
<dbReference type="InterPro" id="IPR011711">
    <property type="entry name" value="GntR_C"/>
</dbReference>
<dbReference type="InterPro" id="IPR008920">
    <property type="entry name" value="TF_FadR/GntR_C"/>
</dbReference>
<keyword evidence="1" id="KW-0805">Transcription regulation</keyword>
<evidence type="ECO:0000313" key="5">
    <source>
        <dbReference type="EMBL" id="MEU8139318.1"/>
    </source>
</evidence>
<dbReference type="RefSeq" id="WP_358363343.1">
    <property type="nucleotide sequence ID" value="NZ_JBEZFP010000167.1"/>
</dbReference>
<dbReference type="SMART" id="SM00345">
    <property type="entry name" value="HTH_GNTR"/>
    <property type="match status" value="1"/>
</dbReference>
<dbReference type="InterPro" id="IPR036388">
    <property type="entry name" value="WH-like_DNA-bd_sf"/>
</dbReference>
<dbReference type="Pfam" id="PF00392">
    <property type="entry name" value="GntR"/>
    <property type="match status" value="1"/>
</dbReference>
<sequence>MSSPSATVRTDARSSDSGPIRYAAIAEVVAAALRRRILDGELADGDVIPKQDELMAEFDVGRTTLRQAIRILETEGLITVRRGKVGGSVVHSPTPQDAARMFGMVMHARHVTLDDLAQALRRLEPVCVALCTQRPDRTTAVLPRLREVHERMAAAIGDPLAYIRLSREFHEAIVAGCGNQTMQVLLGMVETLWARQEQTWAEQSAADVSDEIRALGVREHQELIDLIADGDDSAAYRFAVRHLEGAHAYPLRGHGARPIDSDPPTH</sequence>
<reference evidence="5 6" key="1">
    <citation type="submission" date="2024-06" db="EMBL/GenBank/DDBJ databases">
        <title>The Natural Products Discovery Center: Release of the First 8490 Sequenced Strains for Exploring Actinobacteria Biosynthetic Diversity.</title>
        <authorList>
            <person name="Kalkreuter E."/>
            <person name="Kautsar S.A."/>
            <person name="Yang D."/>
            <person name="Bader C.D."/>
            <person name="Teijaro C.N."/>
            <person name="Fluegel L."/>
            <person name="Davis C.M."/>
            <person name="Simpson J.R."/>
            <person name="Lauterbach L."/>
            <person name="Steele A.D."/>
            <person name="Gui C."/>
            <person name="Meng S."/>
            <person name="Li G."/>
            <person name="Viehrig K."/>
            <person name="Ye F."/>
            <person name="Su P."/>
            <person name="Kiefer A.F."/>
            <person name="Nichols A."/>
            <person name="Cepeda A.J."/>
            <person name="Yan W."/>
            <person name="Fan B."/>
            <person name="Jiang Y."/>
            <person name="Adhikari A."/>
            <person name="Zheng C.-J."/>
            <person name="Schuster L."/>
            <person name="Cowan T.M."/>
            <person name="Smanski M.J."/>
            <person name="Chevrette M.G."/>
            <person name="De Carvalho L.P.S."/>
            <person name="Shen B."/>
        </authorList>
    </citation>
    <scope>NUCLEOTIDE SEQUENCE [LARGE SCALE GENOMIC DNA]</scope>
    <source>
        <strain evidence="5 6">NPDC048946</strain>
    </source>
</reference>
<proteinExistence type="predicted"/>
<evidence type="ECO:0000259" key="4">
    <source>
        <dbReference type="PROSITE" id="PS50949"/>
    </source>
</evidence>
<dbReference type="PRINTS" id="PR00035">
    <property type="entry name" value="HTHGNTR"/>
</dbReference>
<accession>A0ABV3DU83</accession>
<comment type="caution">
    <text evidence="5">The sequence shown here is derived from an EMBL/GenBank/DDBJ whole genome shotgun (WGS) entry which is preliminary data.</text>
</comment>
<keyword evidence="3" id="KW-0804">Transcription</keyword>
<protein>
    <submittedName>
        <fullName evidence="5">FCD domain-containing protein</fullName>
    </submittedName>
</protein>
<evidence type="ECO:0000256" key="2">
    <source>
        <dbReference type="ARBA" id="ARBA00023125"/>
    </source>
</evidence>
<dbReference type="EMBL" id="JBEZFP010000167">
    <property type="protein sequence ID" value="MEU8139318.1"/>
    <property type="molecule type" value="Genomic_DNA"/>
</dbReference>
<dbReference type="SUPFAM" id="SSF46785">
    <property type="entry name" value="Winged helix' DNA-binding domain"/>
    <property type="match status" value="1"/>
</dbReference>